<dbReference type="InterPro" id="IPR039361">
    <property type="entry name" value="Cyclin"/>
</dbReference>
<dbReference type="Pfam" id="PF02984">
    <property type="entry name" value="Cyclin_C"/>
    <property type="match status" value="1"/>
</dbReference>
<evidence type="ECO:0000313" key="9">
    <source>
        <dbReference type="Proteomes" id="UP000813463"/>
    </source>
</evidence>
<gene>
    <name evidence="10" type="primary">LOC110803281</name>
</gene>
<evidence type="ECO:0000256" key="6">
    <source>
        <dbReference type="SAM" id="MobiDB-lite"/>
    </source>
</evidence>
<sequence>MVLFKGKTVSGQTKFTEGSGLSKNVATSKFKVYSDRPKVNGRSSNEADAKFSRTSLASKKGFTLSSNTVTKTKISLSGAEVTKGSHDTLDKAKVGRKALSDVSNTRGQSSRFDKPSGLRSSVAFGTLTNTASSCRYVVENLKGNLTRGVAVSDTSVRASTKPLRTSSNFQRVQLNEPMENRTRQICKSSNTIIRKSFPVMKKANQLDSSDIQEGKRSEEKSTRKIGFPLKARVGGKLVPQMSYLNGKVSKEKVNDSIKLRAQRVQTNKDAPGGLRKSLKPISRTSLQISIDQKKLKSKSICNLDKSLGVASTRRVKVATFSVAKTLKPAGSCEEVAARGAPEKGSDNTEPQSSETTANTKFGRRKSYTSSLISRSKLLKLSNEVREHELLPSIDDEGNPLEVAEYVDDIYEYYWIMEAQSTLPENYMMIQTDVTPQMRGLLVNWLIEVHLKFDLMPETLYLTVTLLDRYLSVVTIKKKELQLVGLASLLLASKYEDFWHPRVKDLISISAESYTRKQMLEMEKSILKKLKFRLNLPTAYVFMLRFLKASQSDKRHEHLSFYLIELCLVKYETLRFRPSLLCASAVYVARCTLNEVPAWTSLLEKHTRHGKSQIRDCAEMILQIHKAASTGLLKVTYDKYMQPEFGGVADVRPLDNLPL</sequence>
<feature type="compositionally biased region" description="Polar residues" evidence="6">
    <location>
        <begin position="347"/>
        <end position="359"/>
    </location>
</feature>
<dbReference type="Proteomes" id="UP000813463">
    <property type="component" value="Chromosome 1"/>
</dbReference>
<keyword evidence="9" id="KW-1185">Reference proteome</keyword>
<dbReference type="AlphaFoldDB" id="A0A9R0KB89"/>
<reference evidence="9" key="1">
    <citation type="journal article" date="2021" name="Nat. Commun.">
        <title>Genomic analyses provide insights into spinach domestication and the genetic basis of agronomic traits.</title>
        <authorList>
            <person name="Cai X."/>
            <person name="Sun X."/>
            <person name="Xu C."/>
            <person name="Sun H."/>
            <person name="Wang X."/>
            <person name="Ge C."/>
            <person name="Zhang Z."/>
            <person name="Wang Q."/>
            <person name="Fei Z."/>
            <person name="Jiao C."/>
            <person name="Wang Q."/>
        </authorList>
    </citation>
    <scope>NUCLEOTIDE SEQUENCE [LARGE SCALE GENOMIC DNA]</scope>
    <source>
        <strain evidence="9">cv. Varoflay</strain>
    </source>
</reference>
<protein>
    <submittedName>
        <fullName evidence="10">Cyclin-B3-1</fullName>
    </submittedName>
</protein>
<feature type="domain" description="Cyclin-like" evidence="7">
    <location>
        <begin position="540"/>
        <end position="622"/>
    </location>
</feature>
<accession>A0A9R0KB89</accession>
<dbReference type="RefSeq" id="XP_021864473.1">
    <property type="nucleotide sequence ID" value="XM_022008781.2"/>
</dbReference>
<dbReference type="PROSITE" id="PS00292">
    <property type="entry name" value="CYCLINS"/>
    <property type="match status" value="1"/>
</dbReference>
<dbReference type="InterPro" id="IPR004367">
    <property type="entry name" value="Cyclin_C-dom"/>
</dbReference>
<dbReference type="FunFam" id="1.10.472.10:FF:000057">
    <property type="entry name" value="Cyclin N-terminal domain containing 2"/>
    <property type="match status" value="1"/>
</dbReference>
<keyword evidence="4" id="KW-0131">Cell cycle</keyword>
<dbReference type="GeneID" id="110803281"/>
<dbReference type="GO" id="GO:0005737">
    <property type="term" value="C:cytoplasm"/>
    <property type="evidence" value="ECO:0000318"/>
    <property type="project" value="GO_Central"/>
</dbReference>
<dbReference type="KEGG" id="soe:110803281"/>
<dbReference type="OrthoDB" id="5590282at2759"/>
<evidence type="ECO:0000259" key="7">
    <source>
        <dbReference type="SMART" id="SM00385"/>
    </source>
</evidence>
<feature type="compositionally biased region" description="Basic and acidic residues" evidence="6">
    <location>
        <begin position="212"/>
        <end position="222"/>
    </location>
</feature>
<evidence type="ECO:0000256" key="2">
    <source>
        <dbReference type="ARBA" id="ARBA00022618"/>
    </source>
</evidence>
<keyword evidence="2" id="KW-0132">Cell division</keyword>
<name>A0A9R0KB89_SPIOL</name>
<dbReference type="InterPro" id="IPR006671">
    <property type="entry name" value="Cyclin_N"/>
</dbReference>
<dbReference type="GO" id="GO:0016538">
    <property type="term" value="F:cyclin-dependent protein serine/threonine kinase regulator activity"/>
    <property type="evidence" value="ECO:0000318"/>
    <property type="project" value="GO_Central"/>
</dbReference>
<evidence type="ECO:0000313" key="10">
    <source>
        <dbReference type="RefSeq" id="XP_021864473.1"/>
    </source>
</evidence>
<evidence type="ECO:0000256" key="3">
    <source>
        <dbReference type="ARBA" id="ARBA00023127"/>
    </source>
</evidence>
<dbReference type="SMART" id="SM01332">
    <property type="entry name" value="Cyclin_C"/>
    <property type="match status" value="1"/>
</dbReference>
<dbReference type="GO" id="GO:0005634">
    <property type="term" value="C:nucleus"/>
    <property type="evidence" value="ECO:0000318"/>
    <property type="project" value="GO_Central"/>
</dbReference>
<feature type="domain" description="Cyclin-like" evidence="7">
    <location>
        <begin position="443"/>
        <end position="527"/>
    </location>
</feature>
<dbReference type="GO" id="GO:0051301">
    <property type="term" value="P:cell division"/>
    <property type="evidence" value="ECO:0007669"/>
    <property type="project" value="UniProtKB-KW"/>
</dbReference>
<keyword evidence="3 5" id="KW-0195">Cyclin</keyword>
<dbReference type="InterPro" id="IPR048258">
    <property type="entry name" value="Cyclins_cyclin-box"/>
</dbReference>
<dbReference type="Pfam" id="PF00134">
    <property type="entry name" value="Cyclin_N"/>
    <property type="match status" value="1"/>
</dbReference>
<dbReference type="GO" id="GO:0000307">
    <property type="term" value="C:cyclin-dependent protein kinase holoenzyme complex"/>
    <property type="evidence" value="ECO:0000318"/>
    <property type="project" value="GO_Central"/>
</dbReference>
<dbReference type="FunFam" id="1.10.472.10:FF:000091">
    <property type="entry name" value="putative cyclin-B3-1 isoform X3"/>
    <property type="match status" value="1"/>
</dbReference>
<proteinExistence type="inferred from homology"/>
<evidence type="ECO:0000256" key="1">
    <source>
        <dbReference type="ARBA" id="ARBA00006955"/>
    </source>
</evidence>
<evidence type="ECO:0000259" key="8">
    <source>
        <dbReference type="SMART" id="SM01332"/>
    </source>
</evidence>
<feature type="domain" description="Cyclin C-terminal" evidence="8">
    <location>
        <begin position="536"/>
        <end position="653"/>
    </location>
</feature>
<dbReference type="CDD" id="cd20507">
    <property type="entry name" value="CYCLIN_CCNB1-like_rpt1"/>
    <property type="match status" value="1"/>
</dbReference>
<dbReference type="GO" id="GO:0000082">
    <property type="term" value="P:G1/S transition of mitotic cell cycle"/>
    <property type="evidence" value="ECO:0000318"/>
    <property type="project" value="GO_Central"/>
</dbReference>
<reference evidence="10" key="2">
    <citation type="submission" date="2025-08" db="UniProtKB">
        <authorList>
            <consortium name="RefSeq"/>
        </authorList>
    </citation>
    <scope>IDENTIFICATION</scope>
    <source>
        <tissue evidence="10">Leaf</tissue>
    </source>
</reference>
<feature type="region of interest" description="Disordered" evidence="6">
    <location>
        <begin position="331"/>
        <end position="362"/>
    </location>
</feature>
<dbReference type="Gene3D" id="1.10.472.10">
    <property type="entry name" value="Cyclin-like"/>
    <property type="match status" value="2"/>
</dbReference>
<evidence type="ECO:0000256" key="5">
    <source>
        <dbReference type="RuleBase" id="RU000383"/>
    </source>
</evidence>
<dbReference type="InterPro" id="IPR036915">
    <property type="entry name" value="Cyclin-like_sf"/>
</dbReference>
<feature type="region of interest" description="Disordered" evidence="6">
    <location>
        <begin position="203"/>
        <end position="222"/>
    </location>
</feature>
<evidence type="ECO:0000256" key="4">
    <source>
        <dbReference type="ARBA" id="ARBA00023306"/>
    </source>
</evidence>
<dbReference type="InterPro" id="IPR013763">
    <property type="entry name" value="Cyclin-like_dom"/>
</dbReference>
<dbReference type="SUPFAM" id="SSF47954">
    <property type="entry name" value="Cyclin-like"/>
    <property type="match status" value="2"/>
</dbReference>
<dbReference type="SMART" id="SM00385">
    <property type="entry name" value="CYCLIN"/>
    <property type="match status" value="2"/>
</dbReference>
<comment type="similarity">
    <text evidence="1">Belongs to the cyclin family. Cyclin AB subfamily.</text>
</comment>
<dbReference type="PANTHER" id="PTHR10177">
    <property type="entry name" value="CYCLINS"/>
    <property type="match status" value="1"/>
</dbReference>
<organism evidence="9 10">
    <name type="scientific">Spinacia oleracea</name>
    <name type="common">Spinach</name>
    <dbReference type="NCBI Taxonomy" id="3562"/>
    <lineage>
        <taxon>Eukaryota</taxon>
        <taxon>Viridiplantae</taxon>
        <taxon>Streptophyta</taxon>
        <taxon>Embryophyta</taxon>
        <taxon>Tracheophyta</taxon>
        <taxon>Spermatophyta</taxon>
        <taxon>Magnoliopsida</taxon>
        <taxon>eudicotyledons</taxon>
        <taxon>Gunneridae</taxon>
        <taxon>Pentapetalae</taxon>
        <taxon>Caryophyllales</taxon>
        <taxon>Chenopodiaceae</taxon>
        <taxon>Chenopodioideae</taxon>
        <taxon>Anserineae</taxon>
        <taxon>Spinacia</taxon>
    </lineage>
</organism>